<dbReference type="PRINTS" id="PR00932">
    <property type="entry name" value="AMINO1PTASE"/>
</dbReference>
<evidence type="ECO:0000313" key="13">
    <source>
        <dbReference type="EMBL" id="ETS64061.1"/>
    </source>
</evidence>
<dbReference type="PANTHER" id="PTHR28570:SF3">
    <property type="entry name" value="ASPARTYL AMINOPEPTIDASE"/>
    <property type="match status" value="1"/>
</dbReference>
<dbReference type="GO" id="GO:0006508">
    <property type="term" value="P:proteolysis"/>
    <property type="evidence" value="ECO:0007669"/>
    <property type="project" value="UniProtKB-KW"/>
</dbReference>
<reference evidence="13 14" key="1">
    <citation type="journal article" date="2014" name="Genome Announc.">
        <title>Genome sequence of the basidiomycetous fungus Pseudozyma aphidis DSM70725, an efficient producer of biosurfactant mannosylerythritol lipids.</title>
        <authorList>
            <person name="Lorenz S."/>
            <person name="Guenther M."/>
            <person name="Grumaz C."/>
            <person name="Rupp S."/>
            <person name="Zibek S."/>
            <person name="Sohn K."/>
        </authorList>
    </citation>
    <scope>NUCLEOTIDE SEQUENCE [LARGE SCALE GENOMIC DNA]</scope>
    <source>
        <strain evidence="14">ATCC 32657 / CBS 517.83 / DSM 70725 / JCM 10318 / NBRC 10182 / NRRL Y-7954 / St-0401</strain>
    </source>
</reference>
<dbReference type="GO" id="GO:0008237">
    <property type="term" value="F:metallopeptidase activity"/>
    <property type="evidence" value="ECO:0007669"/>
    <property type="project" value="UniProtKB-KW"/>
</dbReference>
<dbReference type="GO" id="GO:0004177">
    <property type="term" value="F:aminopeptidase activity"/>
    <property type="evidence" value="ECO:0007669"/>
    <property type="project" value="UniProtKB-KW"/>
</dbReference>
<keyword evidence="8" id="KW-0378">Hydrolase</keyword>
<dbReference type="Pfam" id="PF02127">
    <property type="entry name" value="Peptidase_M18"/>
    <property type="match status" value="1"/>
</dbReference>
<dbReference type="SUPFAM" id="SSF101821">
    <property type="entry name" value="Aminopeptidase/glucanase lid domain"/>
    <property type="match status" value="1"/>
</dbReference>
<dbReference type="FunFam" id="2.30.250.10:FF:000001">
    <property type="entry name" value="Aspartyl aminopeptidase 1"/>
    <property type="match status" value="1"/>
</dbReference>
<keyword evidence="7" id="KW-0479">Metal-binding</keyword>
<accession>W3VTC1</accession>
<evidence type="ECO:0000256" key="8">
    <source>
        <dbReference type="ARBA" id="ARBA00022801"/>
    </source>
</evidence>
<organism evidence="13 14">
    <name type="scientific">Moesziomyces aphidis</name>
    <name type="common">Pseudozyma aphidis</name>
    <dbReference type="NCBI Taxonomy" id="84754"/>
    <lineage>
        <taxon>Eukaryota</taxon>
        <taxon>Fungi</taxon>
        <taxon>Dikarya</taxon>
        <taxon>Basidiomycota</taxon>
        <taxon>Ustilaginomycotina</taxon>
        <taxon>Ustilaginomycetes</taxon>
        <taxon>Ustilaginales</taxon>
        <taxon>Ustilaginaceae</taxon>
        <taxon>Moesziomyces</taxon>
    </lineage>
</organism>
<dbReference type="Proteomes" id="UP000019462">
    <property type="component" value="Unassembled WGS sequence"/>
</dbReference>
<keyword evidence="10" id="KW-0482">Metalloprotease</keyword>
<dbReference type="SMART" id="SM00563">
    <property type="entry name" value="PlsC"/>
    <property type="match status" value="1"/>
</dbReference>
<dbReference type="OrthoDB" id="10255570at2759"/>
<dbReference type="CDD" id="cd05658">
    <property type="entry name" value="M18_DAP"/>
    <property type="match status" value="1"/>
</dbReference>
<dbReference type="HOGENOM" id="CLU_004237_0_0_1"/>
<evidence type="ECO:0000256" key="5">
    <source>
        <dbReference type="ARBA" id="ARBA00022438"/>
    </source>
</evidence>
<evidence type="ECO:0000256" key="7">
    <source>
        <dbReference type="ARBA" id="ARBA00022723"/>
    </source>
</evidence>
<gene>
    <name evidence="13" type="ORF">PaG_02398</name>
</gene>
<dbReference type="InterPro" id="IPR002123">
    <property type="entry name" value="Plipid/glycerol_acylTrfase"/>
</dbReference>
<dbReference type="Gene3D" id="2.30.250.10">
    <property type="entry name" value="Aminopeptidase i, Domain 2"/>
    <property type="match status" value="1"/>
</dbReference>
<dbReference type="EMBL" id="AWNI01000008">
    <property type="protein sequence ID" value="ETS64061.1"/>
    <property type="molecule type" value="Genomic_DNA"/>
</dbReference>
<evidence type="ECO:0000259" key="12">
    <source>
        <dbReference type="SMART" id="SM00563"/>
    </source>
</evidence>
<evidence type="ECO:0000256" key="3">
    <source>
        <dbReference type="ARBA" id="ARBA00008290"/>
    </source>
</evidence>
<dbReference type="InterPro" id="IPR045520">
    <property type="entry name" value="GPAT/DHAPAT_C"/>
</dbReference>
<dbReference type="Pfam" id="PF19277">
    <property type="entry name" value="GPAT_C"/>
    <property type="match status" value="1"/>
</dbReference>
<dbReference type="Gene3D" id="3.40.630.10">
    <property type="entry name" value="Zn peptidases"/>
    <property type="match status" value="1"/>
</dbReference>
<feature type="compositionally biased region" description="Polar residues" evidence="11">
    <location>
        <begin position="1"/>
        <end position="12"/>
    </location>
</feature>
<evidence type="ECO:0000256" key="11">
    <source>
        <dbReference type="SAM" id="MobiDB-lite"/>
    </source>
</evidence>
<dbReference type="SUPFAM" id="SSF69593">
    <property type="entry name" value="Glycerol-3-phosphate (1)-acyltransferase"/>
    <property type="match status" value="1"/>
</dbReference>
<evidence type="ECO:0000256" key="4">
    <source>
        <dbReference type="ARBA" id="ARBA00011965"/>
    </source>
</evidence>
<name>W3VTC1_MOEAP</name>
<evidence type="ECO:0000256" key="2">
    <source>
        <dbReference type="ARBA" id="ARBA00001947"/>
    </source>
</evidence>
<keyword evidence="6" id="KW-0645">Protease</keyword>
<sequence length="1503" mass="166569">MTRNANAQTGSRSLPPAETKLPSASHETSALKRQLGDLGSSRRQDRHLADRAGILTDEEHKLGDLNVVAAYKAHFRESPFEFLQQFVAYGQGTGWRGYSNYIGAPILYNGCSEESIRAVLNSEQVQDRIRKLASSRVDRLLPDQSPASPTGPNKMQKNLAIFKERKRRQIEQQLREEALAILQVSVARIDSLSFLKFFAATVNNILARMYHQGIHISVPQVLELRRVAAYAAERKQSILFLPCHKSHIDYLTVSWLMFRLGIALPHIIAGENLDLPVLGDVLRKGGAFFIRRTFSGDQLYPAVIKEYVETLLASGKNLECFIEGTRSRTGKLLPPKLGILKYVVEGLLNGRTDDVWICPVSLQYDSVIESETYVSELLGKPKEAESLLGLLSGSSSLLQLKMGRIDIRFDTPWSLQGFIKEQKDRRAAPGYKDEKVELDPVKNERHKMLLLKALGYRVLADINKVSVIMPAALIGTVVLILRGRGVSRSELIRRVEWLRAAIVKKGFTVADFGAMNTGEVVDRALSTVMKGLIAEERDVMEPTFVPVKRFELSFYRNQVIHIFVSESLAAAALYTKVKQGGTAPMQRMTRQDMLNECLFISSVLRNEFVFGVDSLEINVDRTVDGMVADGILDKHPDIKPDEGGSIELSLKERENGRENFDSFLFLIWPFIEGYWLAAVSLLSLIPQGAEEKGYPESKLPWFAAKDFEKHTQLLGKTLYAQGELSYLESINAATLSQAFTRMEEMGMILRKKSSHQKPVPIMSLHPSFWPSQTSKLTDYIDHLSQFRREGKDRREQNVGAKVRKYTSLYMPSVVEESANKQRQAQIVVLVSRLFEGCASSVWLGWKRLSTCWILLFFACWLRFGSASKAALGRCCSEVGGAAFPPGFEALATFGQLCRESDSDLLLRHVFSARHPRRTQLSGGIPWLLFFCFATASARLPFRLTHAHFPPLVTHCFWTIEAASARSVLPIIKLSAHAFIKLVTAASVRFGQTNTASRSVATMASSSNSAPAASADKTGKHDDIAAARRFLEYVDASPTPFHAVATTSALLDAAGFVRVKENELWDNKVKQGGKYYFTRNQSAIVAFAVGAKYQPGNGVHVVGAHTDSPNFQIKPVSRKAKEGYLQCGVETYGGGIWASWFDRDLGVAGRVIVSDSKNHDAFTGKLVHIKRPILRIPTLAIHLNRTVNEAFKFNVEDNTVPILGLATEQLNKRADEAAEAAKVTPQAVGSPVMAEKHHSILLDLLASELGIPVEQIQDFELSLYDTQPASIGGINNEFIHSPRLDNQMSCFCATEALIESLASAESLNASSSIRAIALFDNEEVGSVSTHGAESNMLPSLIQRLVALPIASSGSSAPAASNLYEQAIARSFLLSSDMAHGFHPNYPSFYEENHRPKINGGPVIKTNVKQRYATTGPTAFLIRRIAQRAQVPLQSFVVKNDMPCGSTIGPMLSKLGIRTLDLGNPQLSMHSIRETCGTKDVAYKIELFKHFFDSFEQVDAQLTID</sequence>
<dbReference type="SUPFAM" id="SSF53187">
    <property type="entry name" value="Zn-dependent exopeptidases"/>
    <property type="match status" value="1"/>
</dbReference>
<dbReference type="CDD" id="cd07993">
    <property type="entry name" value="LPLAT_DHAPAT-like"/>
    <property type="match status" value="1"/>
</dbReference>
<feature type="domain" description="Phospholipid/glycerol acyltransferase" evidence="12">
    <location>
        <begin position="238"/>
        <end position="365"/>
    </location>
</feature>
<dbReference type="GO" id="GO:0000324">
    <property type="term" value="C:fungal-type vacuole"/>
    <property type="evidence" value="ECO:0007669"/>
    <property type="project" value="TreeGrafter"/>
</dbReference>
<evidence type="ECO:0000256" key="1">
    <source>
        <dbReference type="ARBA" id="ARBA00001335"/>
    </source>
</evidence>
<feature type="region of interest" description="Disordered" evidence="11">
    <location>
        <begin position="1"/>
        <end position="44"/>
    </location>
</feature>
<comment type="cofactor">
    <cofactor evidence="2">
        <name>Zn(2+)</name>
        <dbReference type="ChEBI" id="CHEBI:29105"/>
    </cofactor>
</comment>
<dbReference type="Pfam" id="PF01553">
    <property type="entry name" value="Acyltransferase"/>
    <property type="match status" value="1"/>
</dbReference>
<dbReference type="GO" id="GO:0008270">
    <property type="term" value="F:zinc ion binding"/>
    <property type="evidence" value="ECO:0007669"/>
    <property type="project" value="InterPro"/>
</dbReference>
<dbReference type="PANTHER" id="PTHR28570">
    <property type="entry name" value="ASPARTYL AMINOPEPTIDASE"/>
    <property type="match status" value="1"/>
</dbReference>
<keyword evidence="14" id="KW-1185">Reference proteome</keyword>
<dbReference type="NCBIfam" id="NF002759">
    <property type="entry name" value="PRK02813.1"/>
    <property type="match status" value="1"/>
</dbReference>
<evidence type="ECO:0000256" key="10">
    <source>
        <dbReference type="ARBA" id="ARBA00023049"/>
    </source>
</evidence>
<dbReference type="InterPro" id="IPR001948">
    <property type="entry name" value="Peptidase_M18"/>
</dbReference>
<protein>
    <recommendedName>
        <fullName evidence="4">aspartyl aminopeptidase</fullName>
        <ecNumber evidence="4">3.4.11.21</ecNumber>
    </recommendedName>
</protein>
<evidence type="ECO:0000256" key="9">
    <source>
        <dbReference type="ARBA" id="ARBA00022833"/>
    </source>
</evidence>
<keyword evidence="9" id="KW-0862">Zinc</keyword>
<keyword evidence="5" id="KW-0031">Aminopeptidase</keyword>
<proteinExistence type="inferred from homology"/>
<dbReference type="GO" id="GO:0016746">
    <property type="term" value="F:acyltransferase activity"/>
    <property type="evidence" value="ECO:0007669"/>
    <property type="project" value="InterPro"/>
</dbReference>
<comment type="caution">
    <text evidence="13">The sequence shown here is derived from an EMBL/GenBank/DDBJ whole genome shotgun (WGS) entry which is preliminary data.</text>
</comment>
<comment type="similarity">
    <text evidence="3">Belongs to the peptidase M18 family.</text>
</comment>
<evidence type="ECO:0000256" key="6">
    <source>
        <dbReference type="ARBA" id="ARBA00022670"/>
    </source>
</evidence>
<dbReference type="InterPro" id="IPR023358">
    <property type="entry name" value="Peptidase_M18_dom2"/>
</dbReference>
<dbReference type="EC" id="3.4.11.21" evidence="4"/>
<comment type="catalytic activity">
    <reaction evidence="1">
        <text>Release of an N-terminal aspartate or glutamate from a peptide, with a preference for aspartate.</text>
        <dbReference type="EC" id="3.4.11.21"/>
    </reaction>
</comment>
<dbReference type="InterPro" id="IPR041728">
    <property type="entry name" value="GPAT/DHAPAT_LPLAT"/>
</dbReference>
<evidence type="ECO:0000313" key="14">
    <source>
        <dbReference type="Proteomes" id="UP000019462"/>
    </source>
</evidence>